<evidence type="ECO:0000256" key="1">
    <source>
        <dbReference type="ARBA" id="ARBA00004123"/>
    </source>
</evidence>
<dbReference type="AlphaFoldDB" id="A0A5N3ZY25"/>
<sequence>MPRSYKRKLGARRYRDYDDQSVEGALQRVIDDGWSLRKAAKEFKIPYGTLNNRYHGRHIKCNGGQTIFNLVEERSILKCAGVCGEWGFPLNLSDLRHMAKNLLDMQGRSVRQFNNNLPGVDWVHSLLTRHKKDITQRLAANIKRARADVSREILIEYFNNLENTLKNVPACNVYNYDETNLVDDPGRKKLLYRRGVKYPERVCNYTKSATTIMMCGSASGVLLPPYIIYRSEKMWNQWTENGPKSSPCCSERCCASGSRYNRTSHGWMDAETFTDWFKSAFLPHAKRLEGRKVLIGDNLASHFTDEVINLCETNNIGFVCLPKNATHLCQPLDVGFFRPFKMAWRDVLLRWKNAHPSLSSIDKRDFPHLLQSTLVEMDNKKSKENDEQNAITRSLISSFDATGIAPFNRNRVLDKLPRDNVEEGEIQNALVNYLKEKRFTNTPSRRTNKRTRLVVEPGKSVTAKRSSSSSSESDVDGPVTNDNSEEDIDVDDPFFILQENEETEYLEVNKDEIKKGTYVLVKVLGGMRKTVNYRYVAIVQNVLDDELEVVGMKSVDCAKLTFRVEENDEFTVDLEDIIAILPEPTVDTSKDIVQYVFKKVVDVKEI</sequence>
<evidence type="ECO:0000259" key="3">
    <source>
        <dbReference type="Pfam" id="PF03184"/>
    </source>
</evidence>
<evidence type="ECO:0000313" key="5">
    <source>
        <dbReference type="EMBL" id="KAB0789964.1"/>
    </source>
</evidence>
<feature type="region of interest" description="Disordered" evidence="2">
    <location>
        <begin position="441"/>
        <end position="487"/>
    </location>
</feature>
<dbReference type="InterPro" id="IPR050863">
    <property type="entry name" value="CenT-Element_Derived"/>
</dbReference>
<dbReference type="InterPro" id="IPR007889">
    <property type="entry name" value="HTH_Psq"/>
</dbReference>
<dbReference type="Proteomes" id="UP000327044">
    <property type="component" value="Unassembled WGS sequence"/>
</dbReference>
<organism evidence="5 6">
    <name type="scientific">Photinus pyralis</name>
    <name type="common">Common eastern firefly</name>
    <name type="synonym">Lampyris pyralis</name>
    <dbReference type="NCBI Taxonomy" id="7054"/>
    <lineage>
        <taxon>Eukaryota</taxon>
        <taxon>Metazoa</taxon>
        <taxon>Ecdysozoa</taxon>
        <taxon>Arthropoda</taxon>
        <taxon>Hexapoda</taxon>
        <taxon>Insecta</taxon>
        <taxon>Pterygota</taxon>
        <taxon>Neoptera</taxon>
        <taxon>Endopterygota</taxon>
        <taxon>Coleoptera</taxon>
        <taxon>Polyphaga</taxon>
        <taxon>Elateriformia</taxon>
        <taxon>Elateroidea</taxon>
        <taxon>Lampyridae</taxon>
        <taxon>Lampyrinae</taxon>
        <taxon>Photinus</taxon>
    </lineage>
</organism>
<dbReference type="SUPFAM" id="SSF46689">
    <property type="entry name" value="Homeodomain-like"/>
    <property type="match status" value="1"/>
</dbReference>
<dbReference type="Pfam" id="PF05225">
    <property type="entry name" value="HTH_psq"/>
    <property type="match status" value="1"/>
</dbReference>
<dbReference type="InterPro" id="IPR009057">
    <property type="entry name" value="Homeodomain-like_sf"/>
</dbReference>
<accession>A0A5N3ZY25</accession>
<feature type="domain" description="HTH psq-type" evidence="4">
    <location>
        <begin position="25"/>
        <end position="57"/>
    </location>
</feature>
<dbReference type="InterPro" id="IPR036397">
    <property type="entry name" value="RNaseH_sf"/>
</dbReference>
<dbReference type="GO" id="GO:0005634">
    <property type="term" value="C:nucleus"/>
    <property type="evidence" value="ECO:0007669"/>
    <property type="project" value="UniProtKB-SubCell"/>
</dbReference>
<dbReference type="OrthoDB" id="6748166at2759"/>
<keyword evidence="6" id="KW-1185">Reference proteome</keyword>
<dbReference type="InterPro" id="IPR004875">
    <property type="entry name" value="DDE_SF_endonuclease_dom"/>
</dbReference>
<dbReference type="EMBL" id="VVIM01002132">
    <property type="protein sequence ID" value="KAB0789964.1"/>
    <property type="molecule type" value="Genomic_DNA"/>
</dbReference>
<dbReference type="GO" id="GO:0003677">
    <property type="term" value="F:DNA binding"/>
    <property type="evidence" value="ECO:0007669"/>
    <property type="project" value="InterPro"/>
</dbReference>
<evidence type="ECO:0000313" key="6">
    <source>
        <dbReference type="Proteomes" id="UP000327044"/>
    </source>
</evidence>
<dbReference type="Gene3D" id="3.30.420.10">
    <property type="entry name" value="Ribonuclease H-like superfamily/Ribonuclease H"/>
    <property type="match status" value="1"/>
</dbReference>
<protein>
    <recommendedName>
        <fullName evidence="7">DDE-1 domain-containing protein</fullName>
    </recommendedName>
</protein>
<comment type="subcellular location">
    <subcellularLocation>
        <location evidence="1">Nucleus</location>
    </subcellularLocation>
</comment>
<gene>
    <name evidence="5" type="ORF">PPYR_15750</name>
</gene>
<reference evidence="5 6" key="1">
    <citation type="journal article" date="2018" name="Elife">
        <title>Firefly genomes illuminate parallel origins of bioluminescence in beetles.</title>
        <authorList>
            <person name="Fallon T.R."/>
            <person name="Lower S.E."/>
            <person name="Chang C.H."/>
            <person name="Bessho-Uehara M."/>
            <person name="Martin G.J."/>
            <person name="Bewick A.J."/>
            <person name="Behringer M."/>
            <person name="Debat H.J."/>
            <person name="Wong I."/>
            <person name="Day J.C."/>
            <person name="Suvorov A."/>
            <person name="Silva C.J."/>
            <person name="Stanger-Hall K.F."/>
            <person name="Hall D.W."/>
            <person name="Schmitz R.J."/>
            <person name="Nelson D.R."/>
            <person name="Lewis S.M."/>
            <person name="Shigenobu S."/>
            <person name="Bybee S.M."/>
            <person name="Larracuente A.M."/>
            <person name="Oba Y."/>
            <person name="Weng J.K."/>
        </authorList>
    </citation>
    <scope>NUCLEOTIDE SEQUENCE [LARGE SCALE GENOMIC DNA]</scope>
    <source>
        <strain evidence="5">1611_PpyrPB1</strain>
        <tissue evidence="5">Whole body</tissue>
    </source>
</reference>
<dbReference type="Gene3D" id="1.10.10.60">
    <property type="entry name" value="Homeodomain-like"/>
    <property type="match status" value="1"/>
</dbReference>
<dbReference type="PANTHER" id="PTHR19303">
    <property type="entry name" value="TRANSPOSON"/>
    <property type="match status" value="1"/>
</dbReference>
<evidence type="ECO:0008006" key="7">
    <source>
        <dbReference type="Google" id="ProtNLM"/>
    </source>
</evidence>
<dbReference type="PANTHER" id="PTHR19303:SF74">
    <property type="entry name" value="POGO TRANSPOSABLE ELEMENT WITH KRAB DOMAIN"/>
    <property type="match status" value="1"/>
</dbReference>
<evidence type="ECO:0000256" key="2">
    <source>
        <dbReference type="SAM" id="MobiDB-lite"/>
    </source>
</evidence>
<dbReference type="Pfam" id="PF03184">
    <property type="entry name" value="DDE_1"/>
    <property type="match status" value="1"/>
</dbReference>
<feature type="domain" description="DDE-1" evidence="3">
    <location>
        <begin position="210"/>
        <end position="356"/>
    </location>
</feature>
<name>A0A5N3ZY25_PHOPY</name>
<comment type="caution">
    <text evidence="5">The sequence shown here is derived from an EMBL/GenBank/DDBJ whole genome shotgun (WGS) entry which is preliminary data.</text>
</comment>
<proteinExistence type="predicted"/>
<evidence type="ECO:0000259" key="4">
    <source>
        <dbReference type="Pfam" id="PF05225"/>
    </source>
</evidence>
<dbReference type="InParanoid" id="A0A5N3ZY25"/>